<gene>
    <name evidence="2" type="ORF">HS088_TW03G00851</name>
</gene>
<sequence>MGNCLVVEDKVIRVMKPDGKILEYRAPINVNQVTSEFSGHAISDSLQVIHHHLLPETKLLGGHLYYLEPLPSSPPEIRKKKKVRFSNPETEESGVVRIKIIISKQELHEILQKEGVSADDMLSHLQFPEKVSKVDRSSEEEENSNRWKPALESIAEVN</sequence>
<evidence type="ECO:0000313" key="2">
    <source>
        <dbReference type="EMBL" id="KAF5750514.1"/>
    </source>
</evidence>
<protein>
    <submittedName>
        <fullName evidence="2">Uncharacterized protein</fullName>
    </submittedName>
</protein>
<evidence type="ECO:0000313" key="3">
    <source>
        <dbReference type="Proteomes" id="UP000593562"/>
    </source>
</evidence>
<dbReference type="Proteomes" id="UP000593562">
    <property type="component" value="Unassembled WGS sequence"/>
</dbReference>
<dbReference type="FunCoup" id="A0A7J7DWI1">
    <property type="interactions" value="14"/>
</dbReference>
<reference evidence="2 3" key="1">
    <citation type="journal article" date="2020" name="Nat. Commun.">
        <title>Genome of Tripterygium wilfordii and identification of cytochrome P450 involved in triptolide biosynthesis.</title>
        <authorList>
            <person name="Tu L."/>
            <person name="Su P."/>
            <person name="Zhang Z."/>
            <person name="Gao L."/>
            <person name="Wang J."/>
            <person name="Hu T."/>
            <person name="Zhou J."/>
            <person name="Zhang Y."/>
            <person name="Zhao Y."/>
            <person name="Liu Y."/>
            <person name="Song Y."/>
            <person name="Tong Y."/>
            <person name="Lu Y."/>
            <person name="Yang J."/>
            <person name="Xu C."/>
            <person name="Jia M."/>
            <person name="Peters R.J."/>
            <person name="Huang L."/>
            <person name="Gao W."/>
        </authorList>
    </citation>
    <scope>NUCLEOTIDE SEQUENCE [LARGE SCALE GENOMIC DNA]</scope>
    <source>
        <strain evidence="3">cv. XIE 37</strain>
        <tissue evidence="2">Leaf</tissue>
    </source>
</reference>
<dbReference type="InterPro" id="IPR025322">
    <property type="entry name" value="PADRE_dom"/>
</dbReference>
<dbReference type="InParanoid" id="A0A7J7DWI1"/>
<keyword evidence="3" id="KW-1185">Reference proteome</keyword>
<organism evidence="2 3">
    <name type="scientific">Tripterygium wilfordii</name>
    <name type="common">Thunder God vine</name>
    <dbReference type="NCBI Taxonomy" id="458696"/>
    <lineage>
        <taxon>Eukaryota</taxon>
        <taxon>Viridiplantae</taxon>
        <taxon>Streptophyta</taxon>
        <taxon>Embryophyta</taxon>
        <taxon>Tracheophyta</taxon>
        <taxon>Spermatophyta</taxon>
        <taxon>Magnoliopsida</taxon>
        <taxon>eudicotyledons</taxon>
        <taxon>Gunneridae</taxon>
        <taxon>Pentapetalae</taxon>
        <taxon>rosids</taxon>
        <taxon>fabids</taxon>
        <taxon>Celastrales</taxon>
        <taxon>Celastraceae</taxon>
        <taxon>Tripterygium</taxon>
    </lineage>
</organism>
<dbReference type="OrthoDB" id="1688863at2759"/>
<dbReference type="EMBL" id="JAAARO010000003">
    <property type="protein sequence ID" value="KAF5750514.1"/>
    <property type="molecule type" value="Genomic_DNA"/>
</dbReference>
<evidence type="ECO:0000256" key="1">
    <source>
        <dbReference type="SAM" id="MobiDB-lite"/>
    </source>
</evidence>
<feature type="region of interest" description="Disordered" evidence="1">
    <location>
        <begin position="131"/>
        <end position="158"/>
    </location>
</feature>
<accession>A0A7J7DWI1</accession>
<dbReference type="AlphaFoldDB" id="A0A7J7DWI1"/>
<proteinExistence type="predicted"/>
<name>A0A7J7DWI1_TRIWF</name>
<comment type="caution">
    <text evidence="2">The sequence shown here is derived from an EMBL/GenBank/DDBJ whole genome shotgun (WGS) entry which is preliminary data.</text>
</comment>
<dbReference type="Pfam" id="PF14009">
    <property type="entry name" value="PADRE"/>
    <property type="match status" value="1"/>
</dbReference>
<dbReference type="PANTHER" id="PTHR33148">
    <property type="entry name" value="PLASTID MOVEMENT IMPAIRED PROTEIN-RELATED"/>
    <property type="match status" value="1"/>
</dbReference>
<dbReference type="PANTHER" id="PTHR33148:SF46">
    <property type="entry name" value="EMB|CAB85509.1"/>
    <property type="match status" value="1"/>
</dbReference>